<organism evidence="2 3">
    <name type="scientific">Tenacibaculum todarodis</name>
    <dbReference type="NCBI Taxonomy" id="1850252"/>
    <lineage>
        <taxon>Bacteria</taxon>
        <taxon>Pseudomonadati</taxon>
        <taxon>Bacteroidota</taxon>
        <taxon>Flavobacteriia</taxon>
        <taxon>Flavobacteriales</taxon>
        <taxon>Flavobacteriaceae</taxon>
        <taxon>Tenacibaculum</taxon>
    </lineage>
</organism>
<dbReference type="AlphaFoldDB" id="A0A1L3JKG3"/>
<feature type="transmembrane region" description="Helical" evidence="1">
    <location>
        <begin position="6"/>
        <end position="24"/>
    </location>
</feature>
<evidence type="ECO:0000313" key="3">
    <source>
        <dbReference type="Proteomes" id="UP000181898"/>
    </source>
</evidence>
<dbReference type="RefSeq" id="WP_072556098.1">
    <property type="nucleotide sequence ID" value="NZ_CP018155.1"/>
</dbReference>
<evidence type="ECO:0000256" key="1">
    <source>
        <dbReference type="SAM" id="Phobius"/>
    </source>
</evidence>
<evidence type="ECO:0000313" key="2">
    <source>
        <dbReference type="EMBL" id="APG65574.1"/>
    </source>
</evidence>
<keyword evidence="3" id="KW-1185">Reference proteome</keyword>
<reference evidence="2 3" key="1">
    <citation type="submission" date="2016-11" db="EMBL/GenBank/DDBJ databases">
        <title>Tenacibaculum sp. LPB0136, isolated from marine environment.</title>
        <authorList>
            <person name="Kim E."/>
            <person name="Yi H."/>
        </authorList>
    </citation>
    <scope>NUCLEOTIDE SEQUENCE [LARGE SCALE GENOMIC DNA]</scope>
    <source>
        <strain evidence="2 3">LPB0136</strain>
    </source>
</reference>
<name>A0A1L3JKG3_9FLAO</name>
<gene>
    <name evidence="2" type="ORF">LPB136_09465</name>
</gene>
<proteinExistence type="predicted"/>
<sequence length="63" mass="7053">MEEKLGDTLIGSAMLVLGIVYFVYRVGKSKRDNDKGIWERVSNIDSWGIIAILILGGIVIIFR</sequence>
<dbReference type="STRING" id="1850252.LPB136_09465"/>
<keyword evidence="1" id="KW-0812">Transmembrane</keyword>
<feature type="transmembrane region" description="Helical" evidence="1">
    <location>
        <begin position="44"/>
        <end position="62"/>
    </location>
</feature>
<keyword evidence="1" id="KW-1133">Transmembrane helix</keyword>
<dbReference type="Proteomes" id="UP000181898">
    <property type="component" value="Chromosome"/>
</dbReference>
<dbReference type="KEGG" id="ten:LPB136_09465"/>
<accession>A0A1L3JKG3</accession>
<dbReference type="EMBL" id="CP018155">
    <property type="protein sequence ID" value="APG65574.1"/>
    <property type="molecule type" value="Genomic_DNA"/>
</dbReference>
<protein>
    <submittedName>
        <fullName evidence="2">Uncharacterized protein</fullName>
    </submittedName>
</protein>
<keyword evidence="1" id="KW-0472">Membrane</keyword>